<gene>
    <name evidence="9" type="primary">alp4</name>
    <name evidence="9" type="ORF">H4R34_001856</name>
</gene>
<feature type="domain" description="Gamma tubulin complex component protein N-terminal" evidence="8">
    <location>
        <begin position="300"/>
        <end position="532"/>
    </location>
</feature>
<proteinExistence type="inferred from homology"/>
<evidence type="ECO:0000259" key="7">
    <source>
        <dbReference type="Pfam" id="PF04130"/>
    </source>
</evidence>
<dbReference type="InterPro" id="IPR007259">
    <property type="entry name" value="GCP"/>
</dbReference>
<dbReference type="Pfam" id="PF17681">
    <property type="entry name" value="GCP_N_terminal"/>
    <property type="match status" value="2"/>
</dbReference>
<evidence type="ECO:0000256" key="3">
    <source>
        <dbReference type="ARBA" id="ARBA00022701"/>
    </source>
</evidence>
<dbReference type="PANTHER" id="PTHR19302:SF13">
    <property type="entry name" value="GAMMA-TUBULIN COMPLEX COMPONENT 2"/>
    <property type="match status" value="1"/>
</dbReference>
<dbReference type="InterPro" id="IPR040457">
    <property type="entry name" value="GCP_C"/>
</dbReference>
<reference evidence="9" key="1">
    <citation type="submission" date="2022-07" db="EMBL/GenBank/DDBJ databases">
        <title>Phylogenomic reconstructions and comparative analyses of Kickxellomycotina fungi.</title>
        <authorList>
            <person name="Reynolds N.K."/>
            <person name="Stajich J.E."/>
            <person name="Barry K."/>
            <person name="Grigoriev I.V."/>
            <person name="Crous P."/>
            <person name="Smith M.E."/>
        </authorList>
    </citation>
    <scope>NUCLEOTIDE SEQUENCE</scope>
    <source>
        <strain evidence="9">RSA 567</strain>
    </source>
</reference>
<evidence type="ECO:0000256" key="5">
    <source>
        <dbReference type="RuleBase" id="RU363050"/>
    </source>
</evidence>
<evidence type="ECO:0000256" key="2">
    <source>
        <dbReference type="ARBA" id="ARBA00022490"/>
    </source>
</evidence>
<dbReference type="InterPro" id="IPR042241">
    <property type="entry name" value="GCP_C_sf"/>
</dbReference>
<evidence type="ECO:0000256" key="4">
    <source>
        <dbReference type="ARBA" id="ARBA00023212"/>
    </source>
</evidence>
<dbReference type="GO" id="GO:0000922">
    <property type="term" value="C:spindle pole"/>
    <property type="evidence" value="ECO:0007669"/>
    <property type="project" value="InterPro"/>
</dbReference>
<dbReference type="PANTHER" id="PTHR19302">
    <property type="entry name" value="GAMMA TUBULIN COMPLEX PROTEIN"/>
    <property type="match status" value="1"/>
</dbReference>
<sequence>MLSSQAHLRDALRPSAQRLHSQPLAMQQHLIVGDLLYVLGGFDGQYVRLHNRSLLEAHLLQRLQDSCQTNEPPERPLSRTEASDLVSRAERSPTGAAATTLPQVHRMFTWRIDPSLNASLASLLAQILPMAEYYAIVHAFVHEYRQPRAGVVNQALCSAIDELLQDYYTLLAQMEHLHRTATEASPLTLHKLLFYLRASFNVFERLALLVASIHSHTEQGFLRSCRDEYTHYTNERRLELASAQQPVDSHGGPDWRQRSETIRSEKKYFAALPDNDPQASSHASTNGAGAVGPDGPMPCRGGRTLKVISRELLQSNGDPSAKRLYRFLLSRAGQPFFSMLQVWLQRGEVQDDYDEFMLAARPGTTLFSQPARLPNAQRGLDFLDTSIEPVMPTASGHELETTHLVRLDMTPTFLRPICKKILLTGMYLNIIRACKTRSTQVLSSNHLLPTDMEVDVLADDVDGSLLPANGDHDGRLLAEESFIDRGVLEDGVGTVQAGPLDPVAEAMDGQVYTLQIDNAYSYANRTLLWMLTDQTQLLPRLRALKHFFFLDQSDFLWHFFDMALEDLRRPYYEVPLLTLQSQMDSALLHSASTGASDPYREDVKVRLCDQRLLDVVQTMAVATFIPPSARSATDQASRDDTSGTAMPLDSDSDGTCMMGPPIMGKERAHSTDPSGFGGRDRASSMAASSVPRPASALSRSASSSVASTGSGPMTGLEALVLDFDAQFPASIVISLEAIHQYQIIFRYLLQLKYTEYRLCQVWTNYRAPMARGQTRLSSLHHRIWFLNNCMLNCVRQLVYYTCWEVLEAQWQSLESRLASKMMTIDELIGAHGAMLEQCLVQSLLMVPKLMRVVIKLLQRCNSFALFANNFLKTQSLYSTATPTEPLPPSSDPTVATATATLGRAGVWAVSLEREPTGPTNLLCQQEQTLLKMERGFHSSIENLLDALKHYSDKSTLFTGLATRLDLNNYYASL</sequence>
<dbReference type="InterPro" id="IPR041470">
    <property type="entry name" value="GCP_N"/>
</dbReference>
<accession>A0A9W8B2V0</accession>
<feature type="compositionally biased region" description="Basic and acidic residues" evidence="6">
    <location>
        <begin position="72"/>
        <end position="91"/>
    </location>
</feature>
<dbReference type="AlphaFoldDB" id="A0A9W8B2V0"/>
<dbReference type="GO" id="GO:0043015">
    <property type="term" value="F:gamma-tubulin binding"/>
    <property type="evidence" value="ECO:0007669"/>
    <property type="project" value="InterPro"/>
</dbReference>
<dbReference type="GO" id="GO:0005816">
    <property type="term" value="C:spindle pole body"/>
    <property type="evidence" value="ECO:0007669"/>
    <property type="project" value="UniProtKB-ARBA"/>
</dbReference>
<evidence type="ECO:0000259" key="8">
    <source>
        <dbReference type="Pfam" id="PF17681"/>
    </source>
</evidence>
<evidence type="ECO:0000313" key="10">
    <source>
        <dbReference type="Proteomes" id="UP001151582"/>
    </source>
</evidence>
<keyword evidence="2 5" id="KW-0963">Cytoplasm</keyword>
<dbReference type="GO" id="GO:0007020">
    <property type="term" value="P:microtubule nucleation"/>
    <property type="evidence" value="ECO:0007669"/>
    <property type="project" value="InterPro"/>
</dbReference>
<dbReference type="GO" id="GO:0000278">
    <property type="term" value="P:mitotic cell cycle"/>
    <property type="evidence" value="ECO:0007669"/>
    <property type="project" value="TreeGrafter"/>
</dbReference>
<organism evidence="9 10">
    <name type="scientific">Dimargaris verticillata</name>
    <dbReference type="NCBI Taxonomy" id="2761393"/>
    <lineage>
        <taxon>Eukaryota</taxon>
        <taxon>Fungi</taxon>
        <taxon>Fungi incertae sedis</taxon>
        <taxon>Zoopagomycota</taxon>
        <taxon>Kickxellomycotina</taxon>
        <taxon>Dimargaritomycetes</taxon>
        <taxon>Dimargaritales</taxon>
        <taxon>Dimargaritaceae</taxon>
        <taxon>Dimargaris</taxon>
    </lineage>
</organism>
<evidence type="ECO:0000256" key="6">
    <source>
        <dbReference type="SAM" id="MobiDB-lite"/>
    </source>
</evidence>
<feature type="domain" description="Gamma tubulin complex component protein N-terminal" evidence="8">
    <location>
        <begin position="106"/>
        <end position="234"/>
    </location>
</feature>
<feature type="region of interest" description="Disordered" evidence="6">
    <location>
        <begin position="67"/>
        <end position="94"/>
    </location>
</feature>
<dbReference type="GO" id="GO:0051321">
    <property type="term" value="P:meiotic cell cycle"/>
    <property type="evidence" value="ECO:0007669"/>
    <property type="project" value="TreeGrafter"/>
</dbReference>
<name>A0A9W8B2V0_9FUNG</name>
<dbReference type="GO" id="GO:0031122">
    <property type="term" value="P:cytoplasmic microtubule organization"/>
    <property type="evidence" value="ECO:0007669"/>
    <property type="project" value="TreeGrafter"/>
</dbReference>
<dbReference type="EMBL" id="JANBQB010000103">
    <property type="protein sequence ID" value="KAJ1982049.1"/>
    <property type="molecule type" value="Genomic_DNA"/>
</dbReference>
<feature type="region of interest" description="Disordered" evidence="6">
    <location>
        <begin position="629"/>
        <end position="710"/>
    </location>
</feature>
<dbReference type="Gene3D" id="1.20.120.1900">
    <property type="entry name" value="Gamma-tubulin complex, C-terminal domain"/>
    <property type="match status" value="1"/>
</dbReference>
<dbReference type="GO" id="GO:0005874">
    <property type="term" value="C:microtubule"/>
    <property type="evidence" value="ECO:0007669"/>
    <property type="project" value="UniProtKB-KW"/>
</dbReference>
<dbReference type="Proteomes" id="UP001151582">
    <property type="component" value="Unassembled WGS sequence"/>
</dbReference>
<dbReference type="GO" id="GO:0051225">
    <property type="term" value="P:spindle assembly"/>
    <property type="evidence" value="ECO:0007669"/>
    <property type="project" value="TreeGrafter"/>
</dbReference>
<protein>
    <recommendedName>
        <fullName evidence="5">Spindle pole body component</fullName>
    </recommendedName>
</protein>
<keyword evidence="10" id="KW-1185">Reference proteome</keyword>
<evidence type="ECO:0000313" key="9">
    <source>
        <dbReference type="EMBL" id="KAJ1982049.1"/>
    </source>
</evidence>
<keyword evidence="3 5" id="KW-0493">Microtubule</keyword>
<feature type="domain" description="Gamma tubulin complex component C-terminal" evidence="7">
    <location>
        <begin position="537"/>
        <end position="970"/>
    </location>
</feature>
<keyword evidence="4 5" id="KW-0206">Cytoskeleton</keyword>
<comment type="similarity">
    <text evidence="1 5">Belongs to the TUBGCP family.</text>
</comment>
<dbReference type="OrthoDB" id="2192946at2759"/>
<comment type="caution">
    <text evidence="9">The sequence shown here is derived from an EMBL/GenBank/DDBJ whole genome shotgun (WGS) entry which is preliminary data.</text>
</comment>
<feature type="compositionally biased region" description="Low complexity" evidence="6">
    <location>
        <begin position="683"/>
        <end position="707"/>
    </location>
</feature>
<feature type="region of interest" description="Disordered" evidence="6">
    <location>
        <begin position="273"/>
        <end position="297"/>
    </location>
</feature>
<dbReference type="GO" id="GO:0000930">
    <property type="term" value="C:gamma-tubulin complex"/>
    <property type="evidence" value="ECO:0007669"/>
    <property type="project" value="TreeGrafter"/>
</dbReference>
<comment type="subcellular location">
    <subcellularLocation>
        <location evidence="5">Cytoplasm</location>
        <location evidence="5">Cytoskeleton</location>
        <location evidence="5">Microtubule organizing center</location>
    </subcellularLocation>
</comment>
<dbReference type="Pfam" id="PF04130">
    <property type="entry name" value="GCP_C_terminal"/>
    <property type="match status" value="1"/>
</dbReference>
<feature type="compositionally biased region" description="Polar residues" evidence="6">
    <location>
        <begin position="277"/>
        <end position="287"/>
    </location>
</feature>
<dbReference type="GO" id="GO:0051011">
    <property type="term" value="F:microtubule minus-end binding"/>
    <property type="evidence" value="ECO:0007669"/>
    <property type="project" value="TreeGrafter"/>
</dbReference>
<evidence type="ECO:0000256" key="1">
    <source>
        <dbReference type="ARBA" id="ARBA00010337"/>
    </source>
</evidence>